<evidence type="ECO:0000256" key="1">
    <source>
        <dbReference type="ARBA" id="ARBA00012528"/>
    </source>
</evidence>
<dbReference type="Gene3D" id="3.10.580.10">
    <property type="entry name" value="CBS-domain"/>
    <property type="match status" value="2"/>
</dbReference>
<dbReference type="Pfam" id="PF00990">
    <property type="entry name" value="GGDEF"/>
    <property type="match status" value="1"/>
</dbReference>
<comment type="catalytic activity">
    <reaction evidence="2">
        <text>2 GTP = 3',3'-c-di-GMP + 2 diphosphate</text>
        <dbReference type="Rhea" id="RHEA:24898"/>
        <dbReference type="ChEBI" id="CHEBI:33019"/>
        <dbReference type="ChEBI" id="CHEBI:37565"/>
        <dbReference type="ChEBI" id="CHEBI:58805"/>
        <dbReference type="EC" id="2.7.7.65"/>
    </reaction>
</comment>
<dbReference type="PANTHER" id="PTHR45138:SF9">
    <property type="entry name" value="DIGUANYLATE CYCLASE DGCM-RELATED"/>
    <property type="match status" value="1"/>
</dbReference>
<dbReference type="EC" id="2.7.7.65" evidence="1"/>
<evidence type="ECO:0000313" key="7">
    <source>
        <dbReference type="Proteomes" id="UP001054820"/>
    </source>
</evidence>
<evidence type="ECO:0000256" key="2">
    <source>
        <dbReference type="ARBA" id="ARBA00034247"/>
    </source>
</evidence>
<dbReference type="InterPro" id="IPR029787">
    <property type="entry name" value="Nucleotide_cyclase"/>
</dbReference>
<dbReference type="InterPro" id="IPR043128">
    <property type="entry name" value="Rev_trsase/Diguanyl_cyclase"/>
</dbReference>
<feature type="domain" description="CBS" evidence="5">
    <location>
        <begin position="201"/>
        <end position="257"/>
    </location>
</feature>
<evidence type="ECO:0000259" key="5">
    <source>
        <dbReference type="PROSITE" id="PS51371"/>
    </source>
</evidence>
<dbReference type="RefSeq" id="WP_237260614.1">
    <property type="nucleotide sequence ID" value="NZ_AP024202.1"/>
</dbReference>
<keyword evidence="7" id="KW-1185">Reference proteome</keyword>
<reference evidence="6" key="1">
    <citation type="journal article" date="2022" name="Arch. Microbiol.">
        <title>Thiomicrorhabdus immobilis sp. nov., a mesophilic sulfur-oxidizing bacterium isolated from sediment of a brackish lake in northern Japan.</title>
        <authorList>
            <person name="Kojima H."/>
            <person name="Mochizuki J."/>
            <person name="Kanda M."/>
            <person name="Watanabe T."/>
            <person name="Fukui M."/>
        </authorList>
    </citation>
    <scope>NUCLEOTIDE SEQUENCE</scope>
    <source>
        <strain evidence="6">Am19</strain>
    </source>
</reference>
<dbReference type="InterPro" id="IPR000644">
    <property type="entry name" value="CBS_dom"/>
</dbReference>
<accession>A0ABM7MDJ7</accession>
<keyword evidence="3" id="KW-0129">CBS domain</keyword>
<evidence type="ECO:0000256" key="3">
    <source>
        <dbReference type="PROSITE-ProRule" id="PRU00703"/>
    </source>
</evidence>
<evidence type="ECO:0000259" key="4">
    <source>
        <dbReference type="PROSITE" id="PS50887"/>
    </source>
</evidence>
<organism evidence="6 7">
    <name type="scientific">Thiomicrorhabdus immobilis</name>
    <dbReference type="NCBI Taxonomy" id="2791037"/>
    <lineage>
        <taxon>Bacteria</taxon>
        <taxon>Pseudomonadati</taxon>
        <taxon>Pseudomonadota</taxon>
        <taxon>Gammaproteobacteria</taxon>
        <taxon>Thiotrichales</taxon>
        <taxon>Piscirickettsiaceae</taxon>
        <taxon>Thiomicrorhabdus</taxon>
    </lineage>
</organism>
<dbReference type="CDD" id="cd02205">
    <property type="entry name" value="CBS_pair_SF"/>
    <property type="match status" value="2"/>
</dbReference>
<dbReference type="InterPro" id="IPR050469">
    <property type="entry name" value="Diguanylate_Cyclase"/>
</dbReference>
<dbReference type="CDD" id="cd01949">
    <property type="entry name" value="GGDEF"/>
    <property type="match status" value="1"/>
</dbReference>
<feature type="domain" description="CBS" evidence="5">
    <location>
        <begin position="10"/>
        <end position="64"/>
    </location>
</feature>
<dbReference type="Proteomes" id="UP001054820">
    <property type="component" value="Chromosome"/>
</dbReference>
<dbReference type="EMBL" id="AP024202">
    <property type="protein sequence ID" value="BCN93469.1"/>
    <property type="molecule type" value="Genomic_DNA"/>
</dbReference>
<dbReference type="Pfam" id="PF00571">
    <property type="entry name" value="CBS"/>
    <property type="match status" value="3"/>
</dbReference>
<dbReference type="NCBIfam" id="TIGR00254">
    <property type="entry name" value="GGDEF"/>
    <property type="match status" value="1"/>
</dbReference>
<dbReference type="InterPro" id="IPR000160">
    <property type="entry name" value="GGDEF_dom"/>
</dbReference>
<protein>
    <recommendedName>
        <fullName evidence="1">diguanylate cyclase</fullName>
        <ecNumber evidence="1">2.7.7.65</ecNumber>
    </recommendedName>
</protein>
<dbReference type="SUPFAM" id="SSF54631">
    <property type="entry name" value="CBS-domain pair"/>
    <property type="match status" value="2"/>
</dbReference>
<dbReference type="PROSITE" id="PS50887">
    <property type="entry name" value="GGDEF"/>
    <property type="match status" value="1"/>
</dbReference>
<dbReference type="PROSITE" id="PS51371">
    <property type="entry name" value="CBS"/>
    <property type="match status" value="3"/>
</dbReference>
<sequence length="443" mass="50685">MFFPYIKDIASTEITTLSINHTIGEAIQTMIKSDHRSIVIIDGHFNHILLAQDILTLNSDELDLDLPISEAVIHRLPKINQEKNILDAIHYLQEPIEYIATTDDEGNLVGLLSHSDLINSTDPEILMESYTIGDVVKSQKNDIWVKSTDSTEFVLKKMKQSDKDCATVIEDGIPVGVFTIKDVLRLYRDHNDIQLPISNYMTQPVEVLTASSSVKQAIEFIKSKPFKRLIVVNLEQQMIGMILQKELISLAYNNWSSIMKQHQQELFEINHLLSEQADRYKHLAAFDPLTKLYNRYKFIELYATESLAMQQRQHAMSIIMIDIDYFKKINDEYGHNTGDDVLRITAETLKKPIRNVDIVCRWGGEEFIVLLPTVDEQQAMLIAEKLRLAIEQETFPQGLRVTASLGVCEAQDDEGLEEVVSRADYALYQAKKQGRNRSVLFKQ</sequence>
<evidence type="ECO:0000313" key="6">
    <source>
        <dbReference type="EMBL" id="BCN93469.1"/>
    </source>
</evidence>
<dbReference type="SMART" id="SM00267">
    <property type="entry name" value="GGDEF"/>
    <property type="match status" value="1"/>
</dbReference>
<dbReference type="Gene3D" id="3.30.70.270">
    <property type="match status" value="1"/>
</dbReference>
<name>A0ABM7MDJ7_9GAMM</name>
<proteinExistence type="predicted"/>
<dbReference type="InterPro" id="IPR046342">
    <property type="entry name" value="CBS_dom_sf"/>
</dbReference>
<feature type="domain" description="CBS" evidence="5">
    <location>
        <begin position="138"/>
        <end position="193"/>
    </location>
</feature>
<gene>
    <name evidence="6" type="ORF">THMIRHAM_12540</name>
</gene>
<feature type="domain" description="GGDEF" evidence="4">
    <location>
        <begin position="314"/>
        <end position="443"/>
    </location>
</feature>
<dbReference type="SMART" id="SM00116">
    <property type="entry name" value="CBS"/>
    <property type="match status" value="4"/>
</dbReference>
<dbReference type="SUPFAM" id="SSF55073">
    <property type="entry name" value="Nucleotide cyclase"/>
    <property type="match status" value="1"/>
</dbReference>
<dbReference type="PANTHER" id="PTHR45138">
    <property type="entry name" value="REGULATORY COMPONENTS OF SENSORY TRANSDUCTION SYSTEM"/>
    <property type="match status" value="1"/>
</dbReference>